<keyword evidence="2" id="KW-0812">Transmembrane</keyword>
<evidence type="ECO:0000313" key="3">
    <source>
        <dbReference type="EMBL" id="GAA4267714.1"/>
    </source>
</evidence>
<dbReference type="EMBL" id="BAABAU010000005">
    <property type="protein sequence ID" value="GAA4267714.1"/>
    <property type="molecule type" value="Genomic_DNA"/>
</dbReference>
<evidence type="ECO:0000313" key="4">
    <source>
        <dbReference type="Proteomes" id="UP001501594"/>
    </source>
</evidence>
<reference evidence="4" key="1">
    <citation type="journal article" date="2019" name="Int. J. Syst. Evol. Microbiol.">
        <title>The Global Catalogue of Microorganisms (GCM) 10K type strain sequencing project: providing services to taxonomists for standard genome sequencing and annotation.</title>
        <authorList>
            <consortium name="The Broad Institute Genomics Platform"/>
            <consortium name="The Broad Institute Genome Sequencing Center for Infectious Disease"/>
            <person name="Wu L."/>
            <person name="Ma J."/>
        </authorList>
    </citation>
    <scope>NUCLEOTIDE SEQUENCE [LARGE SCALE GENOMIC DNA]</scope>
    <source>
        <strain evidence="4">JCM 17442</strain>
    </source>
</reference>
<keyword evidence="2" id="KW-1133">Transmembrane helix</keyword>
<proteinExistence type="predicted"/>
<gene>
    <name evidence="3" type="ORF">GCM10022256_33260</name>
</gene>
<protein>
    <recommendedName>
        <fullName evidence="5">LapA family protein</fullName>
    </recommendedName>
</protein>
<accession>A0ABP8E6E5</accession>
<evidence type="ECO:0000256" key="2">
    <source>
        <dbReference type="SAM" id="Phobius"/>
    </source>
</evidence>
<feature type="transmembrane region" description="Helical" evidence="2">
    <location>
        <begin position="33"/>
        <end position="51"/>
    </location>
</feature>
<evidence type="ECO:0000256" key="1">
    <source>
        <dbReference type="SAM" id="MobiDB-lite"/>
    </source>
</evidence>
<evidence type="ECO:0008006" key="5">
    <source>
        <dbReference type="Google" id="ProtNLM"/>
    </source>
</evidence>
<sequence length="110" mass="11886">MTLLGLATVVLAETGNPSAPVKAVPDSQVTPGWIGFLAIFFVGLATVLLIVDMTRRVRRTRYRGEIREQIELERQEAAKAAAGLDDELRDGGHVGPQERAPRPGSPGEPR</sequence>
<feature type="region of interest" description="Disordered" evidence="1">
    <location>
        <begin position="78"/>
        <end position="110"/>
    </location>
</feature>
<dbReference type="RefSeq" id="WP_344798276.1">
    <property type="nucleotide sequence ID" value="NZ_BAABAU010000005.1"/>
</dbReference>
<comment type="caution">
    <text evidence="3">The sequence shown here is derived from an EMBL/GenBank/DDBJ whole genome shotgun (WGS) entry which is preliminary data.</text>
</comment>
<dbReference type="Proteomes" id="UP001501594">
    <property type="component" value="Unassembled WGS sequence"/>
</dbReference>
<keyword evidence="2" id="KW-0472">Membrane</keyword>
<keyword evidence="4" id="KW-1185">Reference proteome</keyword>
<name>A0ABP8E6E5_9MICO</name>
<organism evidence="3 4">
    <name type="scientific">Frondihabitans peucedani</name>
    <dbReference type="NCBI Taxonomy" id="598626"/>
    <lineage>
        <taxon>Bacteria</taxon>
        <taxon>Bacillati</taxon>
        <taxon>Actinomycetota</taxon>
        <taxon>Actinomycetes</taxon>
        <taxon>Micrococcales</taxon>
        <taxon>Microbacteriaceae</taxon>
        <taxon>Frondihabitans</taxon>
    </lineage>
</organism>